<reference evidence="2" key="1">
    <citation type="submission" date="2010-05" db="EMBL/GenBank/DDBJ databases">
        <title>Complete sequence of Staphylothermus hellenicus DSM 12710.</title>
        <authorList>
            <consortium name="US DOE Joint Genome Institute"/>
            <person name="Lucas S."/>
            <person name="Copeland A."/>
            <person name="Lapidus A."/>
            <person name="Cheng J.-F."/>
            <person name="Bruce D."/>
            <person name="Goodwin L."/>
            <person name="Pitluck S."/>
            <person name="Davenport K."/>
            <person name="Detter J.C."/>
            <person name="Han C."/>
            <person name="Tapia R."/>
            <person name="Larimer F."/>
            <person name="Land M."/>
            <person name="Hauser L."/>
            <person name="Kyrpides N."/>
            <person name="Mikhailova N."/>
            <person name="Anderson I.J."/>
            <person name="Woyke T."/>
        </authorList>
    </citation>
    <scope>NUCLEOTIDE SEQUENCE [LARGE SCALE GENOMIC DNA]</scope>
    <source>
        <strain evidence="2">DSM 12710 / JCM 10830 / BK20S6-10-b1 / P8</strain>
    </source>
</reference>
<dbReference type="EMBL" id="CP002051">
    <property type="protein sequence ID" value="ADI31815.1"/>
    <property type="molecule type" value="Genomic_DNA"/>
</dbReference>
<dbReference type="Gene3D" id="2.60.120.460">
    <property type="entry name" value="YjbQ-like"/>
    <property type="match status" value="1"/>
</dbReference>
<dbReference type="GeneID" id="9233983"/>
<dbReference type="Pfam" id="PF01894">
    <property type="entry name" value="YjbQ"/>
    <property type="match status" value="1"/>
</dbReference>
<dbReference type="InterPro" id="IPR001602">
    <property type="entry name" value="UPF0047_YjbQ-like"/>
</dbReference>
<protein>
    <submittedName>
        <fullName evidence="1">Uncharacterized protein</fullName>
    </submittedName>
</protein>
<dbReference type="Proteomes" id="UP000002573">
    <property type="component" value="Chromosome"/>
</dbReference>
<dbReference type="RefSeq" id="WP_013143013.1">
    <property type="nucleotide sequence ID" value="NC_014205.1"/>
</dbReference>
<dbReference type="SUPFAM" id="SSF111038">
    <property type="entry name" value="YjbQ-like"/>
    <property type="match status" value="1"/>
</dbReference>
<dbReference type="eggNOG" id="arCOG04214">
    <property type="taxonomic scope" value="Archaea"/>
</dbReference>
<dbReference type="HOGENOM" id="CLU_1954758_0_0_2"/>
<sequence>MRIIIEKNRIGSAGWSATDLTDYVNSLITKYSIENGMVTIYTPSKHSYIVLTEYEPNLLSDLESFLEKILGKRIIVDGLLGKSVVLPIINHELDIGVFKRIVFLDTSRISGNKEVVVIFEGETGQPSN</sequence>
<dbReference type="AlphaFoldDB" id="D7DCB8"/>
<proteinExistence type="predicted"/>
<dbReference type="InterPro" id="IPR035917">
    <property type="entry name" value="YjbQ-like_sf"/>
</dbReference>
<dbReference type="STRING" id="591019.Shell_0694"/>
<organism evidence="1 2">
    <name type="scientific">Staphylothermus hellenicus (strain DSM 12710 / JCM 10830 / BK20S6-10-b1 / P8)</name>
    <dbReference type="NCBI Taxonomy" id="591019"/>
    <lineage>
        <taxon>Archaea</taxon>
        <taxon>Thermoproteota</taxon>
        <taxon>Thermoprotei</taxon>
        <taxon>Desulfurococcales</taxon>
        <taxon>Desulfurococcaceae</taxon>
        <taxon>Staphylothermus</taxon>
    </lineage>
</organism>
<dbReference type="OrthoDB" id="6663at2157"/>
<evidence type="ECO:0000313" key="1">
    <source>
        <dbReference type="EMBL" id="ADI31815.1"/>
    </source>
</evidence>
<evidence type="ECO:0000313" key="2">
    <source>
        <dbReference type="Proteomes" id="UP000002573"/>
    </source>
</evidence>
<name>D7DCB8_STAHD</name>
<accession>D7DCB8</accession>
<reference evidence="1 2" key="2">
    <citation type="journal article" date="2011" name="Stand. Genomic Sci.">
        <title>Complete genome sequence of Staphylothermus hellenicus P8.</title>
        <authorList>
            <person name="Anderson I."/>
            <person name="Wirth R."/>
            <person name="Lucas S."/>
            <person name="Copeland A."/>
            <person name="Lapidus A."/>
            <person name="Cheng J.F."/>
            <person name="Goodwin L."/>
            <person name="Pitluck S."/>
            <person name="Davenport K."/>
            <person name="Detter J.C."/>
            <person name="Han C."/>
            <person name="Tapia R."/>
            <person name="Land M."/>
            <person name="Hauser L."/>
            <person name="Pati A."/>
            <person name="Mikhailova N."/>
            <person name="Woyke T."/>
            <person name="Klenk H.P."/>
            <person name="Kyrpides N."/>
            <person name="Ivanova N."/>
        </authorList>
    </citation>
    <scope>NUCLEOTIDE SEQUENCE [LARGE SCALE GENOMIC DNA]</scope>
    <source>
        <strain evidence="2">DSM 12710 / JCM 10830 / BK20S6-10-b1 / P8</strain>
    </source>
</reference>
<keyword evidence="2" id="KW-1185">Reference proteome</keyword>
<dbReference type="KEGG" id="shc:Shell_0694"/>
<gene>
    <name evidence="1" type="ordered locus">Shell_0694</name>
</gene>